<name>A0ABW7CCX0_9CYAN</name>
<evidence type="ECO:0008006" key="3">
    <source>
        <dbReference type="Google" id="ProtNLM"/>
    </source>
</evidence>
<organism evidence="1 2">
    <name type="scientific">Limnothrix redekei LRLZ20PSL1</name>
    <dbReference type="NCBI Taxonomy" id="3112953"/>
    <lineage>
        <taxon>Bacteria</taxon>
        <taxon>Bacillati</taxon>
        <taxon>Cyanobacteriota</taxon>
        <taxon>Cyanophyceae</taxon>
        <taxon>Pseudanabaenales</taxon>
        <taxon>Pseudanabaenaceae</taxon>
        <taxon>Limnothrix</taxon>
    </lineage>
</organism>
<dbReference type="EMBL" id="JAZAQF010000086">
    <property type="protein sequence ID" value="MFG3818998.1"/>
    <property type="molecule type" value="Genomic_DNA"/>
</dbReference>
<evidence type="ECO:0000313" key="2">
    <source>
        <dbReference type="Proteomes" id="UP001604335"/>
    </source>
</evidence>
<accession>A0ABW7CCX0</accession>
<sequence length="220" mass="24783">MPWKSAPYESVRKAMNPGDIVAFSSNVGFSSLIKMATRSNITHIGIVFQTKLFIYGEAQEGFFNQVMESTVASGTRAGVIANRLSDRVKFYPGDMWWLPLRQDVRDRMDLRAFYNFLLHHEHRSYDIAQAIRSAFDLPNNLPIPGKLTRNAEDFSRFFCSELAAAALEASGAIGSINASEVTPIDLCMFSIYEDDYYQLKGQKKLISGYNTLNPNGWGQE</sequence>
<evidence type="ECO:0000313" key="1">
    <source>
        <dbReference type="EMBL" id="MFG3818998.1"/>
    </source>
</evidence>
<comment type="caution">
    <text evidence="1">The sequence shown here is derived from an EMBL/GenBank/DDBJ whole genome shotgun (WGS) entry which is preliminary data.</text>
</comment>
<dbReference type="InterPro" id="IPR038765">
    <property type="entry name" value="Papain-like_cys_pep_sf"/>
</dbReference>
<proteinExistence type="predicted"/>
<protein>
    <recommendedName>
        <fullName evidence="3">Permuted papain-like amidase enzyme, YaeF/YiiX, C92 family</fullName>
    </recommendedName>
</protein>
<dbReference type="SUPFAM" id="SSF54001">
    <property type="entry name" value="Cysteine proteinases"/>
    <property type="match status" value="1"/>
</dbReference>
<keyword evidence="2" id="KW-1185">Reference proteome</keyword>
<dbReference type="RefSeq" id="WP_393014658.1">
    <property type="nucleotide sequence ID" value="NZ_JAZAQF010000086.1"/>
</dbReference>
<dbReference type="Proteomes" id="UP001604335">
    <property type="component" value="Unassembled WGS sequence"/>
</dbReference>
<dbReference type="Gene3D" id="3.90.1720.10">
    <property type="entry name" value="endopeptidase domain like (from Nostoc punctiforme)"/>
    <property type="match status" value="1"/>
</dbReference>
<reference evidence="2" key="1">
    <citation type="journal article" date="2024" name="Algal Res.">
        <title>Biochemical, toxicological and genomic investigation of a high-biomass producing Limnothrix strain isolated from Italian shallow drinking water reservoir.</title>
        <authorList>
            <person name="Simonazzi M."/>
            <person name="Shishido T.K."/>
            <person name="Delbaje E."/>
            <person name="Wahlsten M."/>
            <person name="Fewer D.P."/>
            <person name="Sivonen K."/>
            <person name="Pezzolesi L."/>
            <person name="Pistocchi R."/>
        </authorList>
    </citation>
    <scope>NUCLEOTIDE SEQUENCE [LARGE SCALE GENOMIC DNA]</scope>
    <source>
        <strain evidence="2">LRLZ20PSL1</strain>
    </source>
</reference>
<gene>
    <name evidence="1" type="ORF">VPK24_15250</name>
</gene>